<dbReference type="GO" id="GO:0005524">
    <property type="term" value="F:ATP binding"/>
    <property type="evidence" value="ECO:0007669"/>
    <property type="project" value="InterPro"/>
</dbReference>
<keyword evidence="7" id="KW-0418">Kinase</keyword>
<evidence type="ECO:0000313" key="8">
    <source>
        <dbReference type="Proteomes" id="UP001180020"/>
    </source>
</evidence>
<dbReference type="Pfam" id="PF00069">
    <property type="entry name" value="Pkinase"/>
    <property type="match status" value="1"/>
</dbReference>
<dbReference type="GO" id="GO:0016020">
    <property type="term" value="C:membrane"/>
    <property type="evidence" value="ECO:0007669"/>
    <property type="project" value="UniProtKB-SubCell"/>
</dbReference>
<feature type="domain" description="Protein kinase" evidence="6">
    <location>
        <begin position="1"/>
        <end position="76"/>
    </location>
</feature>
<keyword evidence="8" id="KW-1185">Reference proteome</keyword>
<comment type="caution">
    <text evidence="7">The sequence shown here is derived from an EMBL/GenBank/DDBJ whole genome shotgun (WGS) entry which is preliminary data.</text>
</comment>
<keyword evidence="5" id="KW-0472">Membrane</keyword>
<keyword evidence="7" id="KW-0808">Transferase</keyword>
<sequence>MNFSWVRGTRGYMAPEWIMNRPITSKVDVYSYGIVVLEMVTGKSHLEPELLVPWVREMVSGGTIDTEIEQIVDPRF</sequence>
<organism evidence="7 8">
    <name type="scientific">Acorus calamus</name>
    <name type="common">Sweet flag</name>
    <dbReference type="NCBI Taxonomy" id="4465"/>
    <lineage>
        <taxon>Eukaryota</taxon>
        <taxon>Viridiplantae</taxon>
        <taxon>Streptophyta</taxon>
        <taxon>Embryophyta</taxon>
        <taxon>Tracheophyta</taxon>
        <taxon>Spermatophyta</taxon>
        <taxon>Magnoliopsida</taxon>
        <taxon>Liliopsida</taxon>
        <taxon>Acoraceae</taxon>
        <taxon>Acorus</taxon>
    </lineage>
</organism>
<dbReference type="GO" id="GO:0004672">
    <property type="term" value="F:protein kinase activity"/>
    <property type="evidence" value="ECO:0007669"/>
    <property type="project" value="InterPro"/>
</dbReference>
<dbReference type="SUPFAM" id="SSF56112">
    <property type="entry name" value="Protein kinase-like (PK-like)"/>
    <property type="match status" value="1"/>
</dbReference>
<keyword evidence="2" id="KW-0812">Transmembrane</keyword>
<dbReference type="Proteomes" id="UP001180020">
    <property type="component" value="Unassembled WGS sequence"/>
</dbReference>
<name>A0AAV9CQL6_ACOCL</name>
<reference evidence="7" key="1">
    <citation type="journal article" date="2023" name="Nat. Commun.">
        <title>Diploid and tetraploid genomes of Acorus and the evolution of monocots.</title>
        <authorList>
            <person name="Ma L."/>
            <person name="Liu K.W."/>
            <person name="Li Z."/>
            <person name="Hsiao Y.Y."/>
            <person name="Qi Y."/>
            <person name="Fu T."/>
            <person name="Tang G.D."/>
            <person name="Zhang D."/>
            <person name="Sun W.H."/>
            <person name="Liu D.K."/>
            <person name="Li Y."/>
            <person name="Chen G.Z."/>
            <person name="Liu X.D."/>
            <person name="Liao X.Y."/>
            <person name="Jiang Y.T."/>
            <person name="Yu X."/>
            <person name="Hao Y."/>
            <person name="Huang J."/>
            <person name="Zhao X.W."/>
            <person name="Ke S."/>
            <person name="Chen Y.Y."/>
            <person name="Wu W.L."/>
            <person name="Hsu J.L."/>
            <person name="Lin Y.F."/>
            <person name="Huang M.D."/>
            <person name="Li C.Y."/>
            <person name="Huang L."/>
            <person name="Wang Z.W."/>
            <person name="Zhao X."/>
            <person name="Zhong W.Y."/>
            <person name="Peng D.H."/>
            <person name="Ahmad S."/>
            <person name="Lan S."/>
            <person name="Zhang J.S."/>
            <person name="Tsai W.C."/>
            <person name="Van de Peer Y."/>
            <person name="Liu Z.J."/>
        </authorList>
    </citation>
    <scope>NUCLEOTIDE SEQUENCE</scope>
    <source>
        <strain evidence="7">CP</strain>
    </source>
</reference>
<keyword evidence="3" id="KW-0732">Signal</keyword>
<dbReference type="InterPro" id="IPR000719">
    <property type="entry name" value="Prot_kinase_dom"/>
</dbReference>
<dbReference type="PROSITE" id="PS50011">
    <property type="entry name" value="PROTEIN_KINASE_DOM"/>
    <property type="match status" value="1"/>
</dbReference>
<dbReference type="Gene3D" id="1.10.510.10">
    <property type="entry name" value="Transferase(Phosphotransferase) domain 1"/>
    <property type="match status" value="1"/>
</dbReference>
<dbReference type="PANTHER" id="PTHR47974">
    <property type="entry name" value="OS07G0415500 PROTEIN"/>
    <property type="match status" value="1"/>
</dbReference>
<dbReference type="PANTHER" id="PTHR47974:SF3">
    <property type="entry name" value="RECEPTOR-LIKE SERINE_THREONINE-PROTEIN KINASE"/>
    <property type="match status" value="1"/>
</dbReference>
<accession>A0AAV9CQL6</accession>
<evidence type="ECO:0000256" key="5">
    <source>
        <dbReference type="ARBA" id="ARBA00023136"/>
    </source>
</evidence>
<comment type="subcellular location">
    <subcellularLocation>
        <location evidence="1">Membrane</location>
        <topology evidence="1">Single-pass membrane protein</topology>
    </subcellularLocation>
</comment>
<keyword evidence="4" id="KW-1133">Transmembrane helix</keyword>
<protein>
    <submittedName>
        <fullName evidence="7">G-type lectin S-receptor-like serine/threonine-protein kinase</fullName>
    </submittedName>
</protein>
<reference evidence="7" key="2">
    <citation type="submission" date="2023-06" db="EMBL/GenBank/DDBJ databases">
        <authorList>
            <person name="Ma L."/>
            <person name="Liu K.-W."/>
            <person name="Li Z."/>
            <person name="Hsiao Y.-Y."/>
            <person name="Qi Y."/>
            <person name="Fu T."/>
            <person name="Tang G."/>
            <person name="Zhang D."/>
            <person name="Sun W.-H."/>
            <person name="Liu D.-K."/>
            <person name="Li Y."/>
            <person name="Chen G.-Z."/>
            <person name="Liu X.-D."/>
            <person name="Liao X.-Y."/>
            <person name="Jiang Y.-T."/>
            <person name="Yu X."/>
            <person name="Hao Y."/>
            <person name="Huang J."/>
            <person name="Zhao X.-W."/>
            <person name="Ke S."/>
            <person name="Chen Y.-Y."/>
            <person name="Wu W.-L."/>
            <person name="Hsu J.-L."/>
            <person name="Lin Y.-F."/>
            <person name="Huang M.-D."/>
            <person name="Li C.-Y."/>
            <person name="Huang L."/>
            <person name="Wang Z.-W."/>
            <person name="Zhao X."/>
            <person name="Zhong W.-Y."/>
            <person name="Peng D.-H."/>
            <person name="Ahmad S."/>
            <person name="Lan S."/>
            <person name="Zhang J.-S."/>
            <person name="Tsai W.-C."/>
            <person name="Van De Peer Y."/>
            <person name="Liu Z.-J."/>
        </authorList>
    </citation>
    <scope>NUCLEOTIDE SEQUENCE</scope>
    <source>
        <strain evidence="7">CP</strain>
        <tissue evidence="7">Leaves</tissue>
    </source>
</reference>
<evidence type="ECO:0000313" key="7">
    <source>
        <dbReference type="EMBL" id="KAK1291095.1"/>
    </source>
</evidence>
<dbReference type="EMBL" id="JAUJYO010000018">
    <property type="protein sequence ID" value="KAK1291095.1"/>
    <property type="molecule type" value="Genomic_DNA"/>
</dbReference>
<evidence type="ECO:0000256" key="3">
    <source>
        <dbReference type="ARBA" id="ARBA00022729"/>
    </source>
</evidence>
<dbReference type="InterPro" id="IPR011009">
    <property type="entry name" value="Kinase-like_dom_sf"/>
</dbReference>
<proteinExistence type="predicted"/>
<dbReference type="AlphaFoldDB" id="A0AAV9CQL6"/>
<evidence type="ECO:0000256" key="1">
    <source>
        <dbReference type="ARBA" id="ARBA00004167"/>
    </source>
</evidence>
<gene>
    <name evidence="7" type="ORF">QJS10_CPB18g01652</name>
</gene>
<evidence type="ECO:0000256" key="4">
    <source>
        <dbReference type="ARBA" id="ARBA00022989"/>
    </source>
</evidence>
<evidence type="ECO:0000256" key="2">
    <source>
        <dbReference type="ARBA" id="ARBA00022692"/>
    </source>
</evidence>
<evidence type="ECO:0000259" key="6">
    <source>
        <dbReference type="PROSITE" id="PS50011"/>
    </source>
</evidence>